<keyword evidence="2" id="KW-0813">Transport</keyword>
<gene>
    <name evidence="5" type="ORF">GDO86_019041</name>
</gene>
<name>A0A8T2IGI9_9PIPI</name>
<feature type="non-terminal residue" evidence="5">
    <location>
        <position position="221"/>
    </location>
</feature>
<dbReference type="InterPro" id="IPR059141">
    <property type="entry name" value="Beta-prop_Nup120_160"/>
</dbReference>
<dbReference type="PANTHER" id="PTHR21286:SF0">
    <property type="entry name" value="NUCLEAR PORE COMPLEX PROTEIN NUP160"/>
    <property type="match status" value="1"/>
</dbReference>
<dbReference type="InterPro" id="IPR021717">
    <property type="entry name" value="Nucleoporin_Nup160"/>
</dbReference>
<dbReference type="PANTHER" id="PTHR21286">
    <property type="entry name" value="NUCLEAR PORE COMPLEX PROTEIN NUP160"/>
    <property type="match status" value="1"/>
</dbReference>
<evidence type="ECO:0000313" key="6">
    <source>
        <dbReference type="Proteomes" id="UP000812440"/>
    </source>
</evidence>
<evidence type="ECO:0000259" key="4">
    <source>
        <dbReference type="Pfam" id="PF11715"/>
    </source>
</evidence>
<dbReference type="GO" id="GO:0005643">
    <property type="term" value="C:nuclear pore"/>
    <property type="evidence" value="ECO:0007669"/>
    <property type="project" value="UniProtKB-ARBA"/>
</dbReference>
<dbReference type="OrthoDB" id="9739044at2759"/>
<comment type="subcellular location">
    <subcellularLocation>
        <location evidence="1">Nucleus</location>
    </subcellularLocation>
</comment>
<keyword evidence="6" id="KW-1185">Reference proteome</keyword>
<dbReference type="AlphaFoldDB" id="A0A8T2IGI9"/>
<dbReference type="EMBL" id="JAACNH010002362">
    <property type="protein sequence ID" value="KAG8429848.1"/>
    <property type="molecule type" value="Genomic_DNA"/>
</dbReference>
<evidence type="ECO:0000256" key="1">
    <source>
        <dbReference type="ARBA" id="ARBA00004123"/>
    </source>
</evidence>
<reference evidence="5" key="1">
    <citation type="thesis" date="2020" institute="ProQuest LLC" country="789 East Eisenhower Parkway, Ann Arbor, MI, USA">
        <title>Comparative Genomics and Chromosome Evolution.</title>
        <authorList>
            <person name="Mudd A.B."/>
        </authorList>
    </citation>
    <scope>NUCLEOTIDE SEQUENCE</scope>
    <source>
        <strain evidence="5">Female2</strain>
        <tissue evidence="5">Blood</tissue>
    </source>
</reference>
<comment type="caution">
    <text evidence="5">The sequence shown here is derived from an EMBL/GenBank/DDBJ whole genome shotgun (WGS) entry which is preliminary data.</text>
</comment>
<sequence length="221" mass="24214">MAASVNPARSYMELSAAEREISRRNFRDINLRPDVNLVIGGPKHSDCAGGYCYNESNNLLSATRNRFLHWTSSGDTLELVEISLDINLLNNAVRLKILNCSILPGGVHVCETQNNIIILILTNQTVHRLVLPHPSRMYRSEIITESHIQSIFTEIGKSNLLEPSNSYVIPTVPGRAPNSTASAAWLSSDGETMFAFPSASGGILVIKMPPHDMEGKAVSTE</sequence>
<keyword evidence="3" id="KW-0539">Nucleus</keyword>
<dbReference type="Proteomes" id="UP000812440">
    <property type="component" value="Unassembled WGS sequence"/>
</dbReference>
<evidence type="ECO:0000313" key="5">
    <source>
        <dbReference type="EMBL" id="KAG8429848.1"/>
    </source>
</evidence>
<proteinExistence type="predicted"/>
<dbReference type="Pfam" id="PF11715">
    <property type="entry name" value="Beta-prop_Nup120_160"/>
    <property type="match status" value="1"/>
</dbReference>
<organism evidence="5 6">
    <name type="scientific">Hymenochirus boettgeri</name>
    <name type="common">Congo dwarf clawed frog</name>
    <dbReference type="NCBI Taxonomy" id="247094"/>
    <lineage>
        <taxon>Eukaryota</taxon>
        <taxon>Metazoa</taxon>
        <taxon>Chordata</taxon>
        <taxon>Craniata</taxon>
        <taxon>Vertebrata</taxon>
        <taxon>Euteleostomi</taxon>
        <taxon>Amphibia</taxon>
        <taxon>Batrachia</taxon>
        <taxon>Anura</taxon>
        <taxon>Pipoidea</taxon>
        <taxon>Pipidae</taxon>
        <taxon>Pipinae</taxon>
        <taxon>Hymenochirus</taxon>
    </lineage>
</organism>
<evidence type="ECO:0000256" key="3">
    <source>
        <dbReference type="ARBA" id="ARBA00023242"/>
    </source>
</evidence>
<accession>A0A8T2IGI9</accession>
<protein>
    <recommendedName>
        <fullName evidence="4">Nucleoporin Nup120/160 beta-propeller domain-containing protein</fullName>
    </recommendedName>
</protein>
<dbReference type="GO" id="GO:0017056">
    <property type="term" value="F:structural constituent of nuclear pore"/>
    <property type="evidence" value="ECO:0007669"/>
    <property type="project" value="TreeGrafter"/>
</dbReference>
<feature type="domain" description="Nucleoporin Nup120/160 beta-propeller" evidence="4">
    <location>
        <begin position="66"/>
        <end position="216"/>
    </location>
</feature>
<evidence type="ECO:0000256" key="2">
    <source>
        <dbReference type="ARBA" id="ARBA00022448"/>
    </source>
</evidence>